<protein>
    <submittedName>
        <fullName evidence="1">Uncharacterized protein</fullName>
    </submittedName>
</protein>
<accession>A0ABR2HUC7</accession>
<organism evidence="1 2">
    <name type="scientific">Tritrichomonas musculus</name>
    <dbReference type="NCBI Taxonomy" id="1915356"/>
    <lineage>
        <taxon>Eukaryota</taxon>
        <taxon>Metamonada</taxon>
        <taxon>Parabasalia</taxon>
        <taxon>Tritrichomonadida</taxon>
        <taxon>Tritrichomonadidae</taxon>
        <taxon>Tritrichomonas</taxon>
    </lineage>
</organism>
<dbReference type="EMBL" id="JAPFFF010000023">
    <property type="protein sequence ID" value="KAK8852613.1"/>
    <property type="molecule type" value="Genomic_DNA"/>
</dbReference>
<evidence type="ECO:0000313" key="2">
    <source>
        <dbReference type="Proteomes" id="UP001470230"/>
    </source>
</evidence>
<dbReference type="Proteomes" id="UP001470230">
    <property type="component" value="Unassembled WGS sequence"/>
</dbReference>
<keyword evidence="2" id="KW-1185">Reference proteome</keyword>
<name>A0ABR2HUC7_9EUKA</name>
<comment type="caution">
    <text evidence="1">The sequence shown here is derived from an EMBL/GenBank/DDBJ whole genome shotgun (WGS) entry which is preliminary data.</text>
</comment>
<reference evidence="1 2" key="1">
    <citation type="submission" date="2024-04" db="EMBL/GenBank/DDBJ databases">
        <title>Tritrichomonas musculus Genome.</title>
        <authorList>
            <person name="Alves-Ferreira E."/>
            <person name="Grigg M."/>
            <person name="Lorenzi H."/>
            <person name="Galac M."/>
        </authorList>
    </citation>
    <scope>NUCLEOTIDE SEQUENCE [LARGE SCALE GENOMIC DNA]</scope>
    <source>
        <strain evidence="1 2">EAF2021</strain>
    </source>
</reference>
<gene>
    <name evidence="1" type="ORF">M9Y10_017601</name>
</gene>
<proteinExistence type="predicted"/>
<evidence type="ECO:0000313" key="1">
    <source>
        <dbReference type="EMBL" id="KAK8852613.1"/>
    </source>
</evidence>
<sequence>MENGYKTMKENKAQFSASGEILFLRYLIEYDTYLAIGGQPDNKIIPSMEHFAEDVDIISEVLALQIKRYDILCLDEKLQPHTMWQESRRRIKINI</sequence>